<feature type="compositionally biased region" description="Low complexity" evidence="1">
    <location>
        <begin position="352"/>
        <end position="363"/>
    </location>
</feature>
<gene>
    <name evidence="2" type="ORF">BJ508DRAFT_367330</name>
</gene>
<evidence type="ECO:0000313" key="2">
    <source>
        <dbReference type="EMBL" id="RPA72291.1"/>
    </source>
</evidence>
<dbReference type="AlphaFoldDB" id="A0A3N4HJC5"/>
<feature type="compositionally biased region" description="Basic residues" evidence="1">
    <location>
        <begin position="203"/>
        <end position="223"/>
    </location>
</feature>
<protein>
    <recommendedName>
        <fullName evidence="4">OTU domain-containing protein</fullName>
    </recommendedName>
</protein>
<feature type="region of interest" description="Disordered" evidence="1">
    <location>
        <begin position="192"/>
        <end position="231"/>
    </location>
</feature>
<evidence type="ECO:0008006" key="4">
    <source>
        <dbReference type="Google" id="ProtNLM"/>
    </source>
</evidence>
<keyword evidence="3" id="KW-1185">Reference proteome</keyword>
<dbReference type="Proteomes" id="UP000275078">
    <property type="component" value="Unassembled WGS sequence"/>
</dbReference>
<reference evidence="2 3" key="1">
    <citation type="journal article" date="2018" name="Nat. Ecol. Evol.">
        <title>Pezizomycetes genomes reveal the molecular basis of ectomycorrhizal truffle lifestyle.</title>
        <authorList>
            <person name="Murat C."/>
            <person name="Payen T."/>
            <person name="Noel B."/>
            <person name="Kuo A."/>
            <person name="Morin E."/>
            <person name="Chen J."/>
            <person name="Kohler A."/>
            <person name="Krizsan K."/>
            <person name="Balestrini R."/>
            <person name="Da Silva C."/>
            <person name="Montanini B."/>
            <person name="Hainaut M."/>
            <person name="Levati E."/>
            <person name="Barry K.W."/>
            <person name="Belfiori B."/>
            <person name="Cichocki N."/>
            <person name="Clum A."/>
            <person name="Dockter R.B."/>
            <person name="Fauchery L."/>
            <person name="Guy J."/>
            <person name="Iotti M."/>
            <person name="Le Tacon F."/>
            <person name="Lindquist E.A."/>
            <person name="Lipzen A."/>
            <person name="Malagnac F."/>
            <person name="Mello A."/>
            <person name="Molinier V."/>
            <person name="Miyauchi S."/>
            <person name="Poulain J."/>
            <person name="Riccioni C."/>
            <person name="Rubini A."/>
            <person name="Sitrit Y."/>
            <person name="Splivallo R."/>
            <person name="Traeger S."/>
            <person name="Wang M."/>
            <person name="Zifcakova L."/>
            <person name="Wipf D."/>
            <person name="Zambonelli A."/>
            <person name="Paolocci F."/>
            <person name="Nowrousian M."/>
            <person name="Ottonello S."/>
            <person name="Baldrian P."/>
            <person name="Spatafora J.W."/>
            <person name="Henrissat B."/>
            <person name="Nagy L.G."/>
            <person name="Aury J.M."/>
            <person name="Wincker P."/>
            <person name="Grigoriev I.V."/>
            <person name="Bonfante P."/>
            <person name="Martin F.M."/>
        </authorList>
    </citation>
    <scope>NUCLEOTIDE SEQUENCE [LARGE SCALE GENOMIC DNA]</scope>
    <source>
        <strain evidence="2 3">RN42</strain>
    </source>
</reference>
<sequence length="363" mass="40823">MPKTATPRRSKRNPYPTTYNETQLARKARGGASSNASVIVIDDSDDEAVPDYMDDNDIFTMSNIKLHDMHGDGNCGHRALVRGLIKAGKLEEHQTFQDFRFNLIGQLASHPEMYLLETIEQAEKAEKTKNARLTTTQILRRYIQELAGTRKPLPVKQYREPRENYLEVPRHLKLAADYYKVFIVALTGTEKETEEDTTDKGKGKGKAKPKAKGKGKGKGKSKAKAKEEPTAPIEYTINPGFELYIPSVNNNSDDFRDYRGTVSGWKKDNNFPIIGIFHDMVDHFLAPDIPYKDKGFRQALFSSIANGENIEHFGNFDTMREALLDGKKSTRATSQTTVPKIGFPDPKSEDFVPPSKIVPPSKK</sequence>
<dbReference type="EMBL" id="ML119868">
    <property type="protein sequence ID" value="RPA72291.1"/>
    <property type="molecule type" value="Genomic_DNA"/>
</dbReference>
<accession>A0A3N4HJC5</accession>
<name>A0A3N4HJC5_ASCIM</name>
<feature type="region of interest" description="Disordered" evidence="1">
    <location>
        <begin position="327"/>
        <end position="363"/>
    </location>
</feature>
<evidence type="ECO:0000313" key="3">
    <source>
        <dbReference type="Proteomes" id="UP000275078"/>
    </source>
</evidence>
<organism evidence="2 3">
    <name type="scientific">Ascobolus immersus RN42</name>
    <dbReference type="NCBI Taxonomy" id="1160509"/>
    <lineage>
        <taxon>Eukaryota</taxon>
        <taxon>Fungi</taxon>
        <taxon>Dikarya</taxon>
        <taxon>Ascomycota</taxon>
        <taxon>Pezizomycotina</taxon>
        <taxon>Pezizomycetes</taxon>
        <taxon>Pezizales</taxon>
        <taxon>Ascobolaceae</taxon>
        <taxon>Ascobolus</taxon>
    </lineage>
</organism>
<evidence type="ECO:0000256" key="1">
    <source>
        <dbReference type="SAM" id="MobiDB-lite"/>
    </source>
</evidence>
<proteinExistence type="predicted"/>